<keyword evidence="1" id="KW-0732">Signal</keyword>
<feature type="chain" id="PRO_5023053451" description="HEAT repeat protein" evidence="1">
    <location>
        <begin position="25"/>
        <end position="376"/>
    </location>
</feature>
<dbReference type="AlphaFoldDB" id="A0A5C5YLQ4"/>
<reference evidence="2 3" key="1">
    <citation type="submission" date="2019-02" db="EMBL/GenBank/DDBJ databases">
        <title>Deep-cultivation of Planctomycetes and their phenomic and genomic characterization uncovers novel biology.</title>
        <authorList>
            <person name="Wiegand S."/>
            <person name="Jogler M."/>
            <person name="Boedeker C."/>
            <person name="Pinto D."/>
            <person name="Vollmers J."/>
            <person name="Rivas-Marin E."/>
            <person name="Kohn T."/>
            <person name="Peeters S.H."/>
            <person name="Heuer A."/>
            <person name="Rast P."/>
            <person name="Oberbeckmann S."/>
            <person name="Bunk B."/>
            <person name="Jeske O."/>
            <person name="Meyerdierks A."/>
            <person name="Storesund J.E."/>
            <person name="Kallscheuer N."/>
            <person name="Luecker S."/>
            <person name="Lage O.M."/>
            <person name="Pohl T."/>
            <person name="Merkel B.J."/>
            <person name="Hornburger P."/>
            <person name="Mueller R.-W."/>
            <person name="Bruemmer F."/>
            <person name="Labrenz M."/>
            <person name="Spormann A.M."/>
            <person name="Op Den Camp H."/>
            <person name="Overmann J."/>
            <person name="Amann R."/>
            <person name="Jetten M.S.M."/>
            <person name="Mascher T."/>
            <person name="Medema M.H."/>
            <person name="Devos D.P."/>
            <person name="Kaster A.-K."/>
            <person name="Ovreas L."/>
            <person name="Rohde M."/>
            <person name="Galperin M.Y."/>
            <person name="Jogler C."/>
        </authorList>
    </citation>
    <scope>NUCLEOTIDE SEQUENCE [LARGE SCALE GENOMIC DNA]</scope>
    <source>
        <strain evidence="2 3">Pla123a</strain>
    </source>
</reference>
<accession>A0A5C5YLQ4</accession>
<dbReference type="Proteomes" id="UP000318478">
    <property type="component" value="Unassembled WGS sequence"/>
</dbReference>
<evidence type="ECO:0000256" key="1">
    <source>
        <dbReference type="SAM" id="SignalP"/>
    </source>
</evidence>
<evidence type="ECO:0008006" key="4">
    <source>
        <dbReference type="Google" id="ProtNLM"/>
    </source>
</evidence>
<dbReference type="OrthoDB" id="212892at2"/>
<proteinExistence type="predicted"/>
<dbReference type="EMBL" id="SJPO01000006">
    <property type="protein sequence ID" value="TWT75891.1"/>
    <property type="molecule type" value="Genomic_DNA"/>
</dbReference>
<evidence type="ECO:0000313" key="3">
    <source>
        <dbReference type="Proteomes" id="UP000318478"/>
    </source>
</evidence>
<evidence type="ECO:0000313" key="2">
    <source>
        <dbReference type="EMBL" id="TWT75891.1"/>
    </source>
</evidence>
<name>A0A5C5YLQ4_9BACT</name>
<dbReference type="RefSeq" id="WP_146587679.1">
    <property type="nucleotide sequence ID" value="NZ_SJPO01000006.1"/>
</dbReference>
<sequence precursor="true">MRLTHFLHAGLLGAVLGAAAGSDAADLSPAIERLAAASGASSASPDLQQAWRRVAAGDPQRMTDVLAAMDAPSATAQNWLRTAADAMAERALESGDGFPEAELQQFLFNPDQPPRGRRAAYEWLVENRPELKAELLPKLLNDQSVELRYDAVAALMDKAEAASGGEQRELYEQAFASALNLKQLQKCAERLGELGDKPDIVEAMGFIADWKIIGPFDNVDGVGFDKAYPPEERVQLDATYPGKNGVVAWQDAEAEGALGEVDLTEPLGPEKGATAYLYATFDSPAAVPAQVRYASSNATKLWVNGDELASNQVYHAGNPLDQFRCPVELREGENTILVKVCQNEQTEGWAQAWDLQLRITDPIGKALLPATKGGEQ</sequence>
<comment type="caution">
    <text evidence="2">The sequence shown here is derived from an EMBL/GenBank/DDBJ whole genome shotgun (WGS) entry which is preliminary data.</text>
</comment>
<protein>
    <recommendedName>
        <fullName evidence="4">HEAT repeat protein</fullName>
    </recommendedName>
</protein>
<keyword evidence="3" id="KW-1185">Reference proteome</keyword>
<feature type="signal peptide" evidence="1">
    <location>
        <begin position="1"/>
        <end position="24"/>
    </location>
</feature>
<organism evidence="2 3">
    <name type="scientific">Posidoniimonas polymericola</name>
    <dbReference type="NCBI Taxonomy" id="2528002"/>
    <lineage>
        <taxon>Bacteria</taxon>
        <taxon>Pseudomonadati</taxon>
        <taxon>Planctomycetota</taxon>
        <taxon>Planctomycetia</taxon>
        <taxon>Pirellulales</taxon>
        <taxon>Lacipirellulaceae</taxon>
        <taxon>Posidoniimonas</taxon>
    </lineage>
</organism>
<gene>
    <name evidence="2" type="ORF">Pla123a_26750</name>
</gene>
<dbReference type="Gene3D" id="2.60.120.260">
    <property type="entry name" value="Galactose-binding domain-like"/>
    <property type="match status" value="1"/>
</dbReference>